<dbReference type="SUPFAM" id="SSF53474">
    <property type="entry name" value="alpha/beta-Hydrolases"/>
    <property type="match status" value="1"/>
</dbReference>
<dbReference type="AlphaFoldDB" id="A0A0K1RFP6"/>
<dbReference type="Proteomes" id="UP000060016">
    <property type="component" value="Chromosome"/>
</dbReference>
<name>A0A0K1RFP6_9CORY</name>
<evidence type="ECO:0000313" key="3">
    <source>
        <dbReference type="Proteomes" id="UP000060016"/>
    </source>
</evidence>
<dbReference type="Gene3D" id="3.40.50.1820">
    <property type="entry name" value="alpha/beta hydrolase"/>
    <property type="match status" value="1"/>
</dbReference>
<protein>
    <recommendedName>
        <fullName evidence="4">Phospholipase/carboxylesterase/thioesterase domain-containing protein</fullName>
    </recommendedName>
</protein>
<gene>
    <name evidence="2" type="ORF">AK829_11830</name>
</gene>
<dbReference type="InterPro" id="IPR029058">
    <property type="entry name" value="AB_hydrolase_fold"/>
</dbReference>
<keyword evidence="3" id="KW-1185">Reference proteome</keyword>
<sequence>MQPIVSRAMRHSMDYGGLERTWIQIDGDPGTAIMFLHGSRQSASVVRNFTNRQFEGLGPTVVYPDGYHHHFNDLRVGFQERVRRDNIDDVGFLTALAGRFDRVIACGFSNGGQMVLRLLWESPITFEAAALFGASLPIDANVIELSAPFTPTPLLIVQGTEDPLVPYQGGMSGIGNANRGETMSAMDSARRLARYNGAETQHTHTQHDGYTEDTWNAPGAQPVRLVSVAGVGHLVPVDKQLDPRLGPGTDKVTGAQLLTRFLDAAGQTH</sequence>
<dbReference type="STRING" id="156976.AK829_11830"/>
<dbReference type="PATRIC" id="fig|156976.3.peg.2392"/>
<dbReference type="PANTHER" id="PTHR43037:SF1">
    <property type="entry name" value="BLL1128 PROTEIN"/>
    <property type="match status" value="1"/>
</dbReference>
<dbReference type="InterPro" id="IPR050955">
    <property type="entry name" value="Plant_Biomass_Hydrol_Est"/>
</dbReference>
<evidence type="ECO:0008006" key="4">
    <source>
        <dbReference type="Google" id="ProtNLM"/>
    </source>
</evidence>
<keyword evidence="1" id="KW-0732">Signal</keyword>
<accession>A0A0K1RFP6</accession>
<evidence type="ECO:0000313" key="2">
    <source>
        <dbReference type="EMBL" id="AKV60036.1"/>
    </source>
</evidence>
<evidence type="ECO:0000256" key="1">
    <source>
        <dbReference type="ARBA" id="ARBA00022729"/>
    </source>
</evidence>
<proteinExistence type="predicted"/>
<organism evidence="2 3">
    <name type="scientific">Corynebacterium riegelii</name>
    <dbReference type="NCBI Taxonomy" id="156976"/>
    <lineage>
        <taxon>Bacteria</taxon>
        <taxon>Bacillati</taxon>
        <taxon>Actinomycetota</taxon>
        <taxon>Actinomycetes</taxon>
        <taxon>Mycobacteriales</taxon>
        <taxon>Corynebacteriaceae</taxon>
        <taxon>Corynebacterium</taxon>
    </lineage>
</organism>
<dbReference type="KEGG" id="crie:AK829_11830"/>
<reference evidence="2 3" key="1">
    <citation type="submission" date="2015-08" db="EMBL/GenBank/DDBJ databases">
        <authorList>
            <person name="Babu N.S."/>
            <person name="Beckwith C.J."/>
            <person name="Beseler K.G."/>
            <person name="Brison A."/>
            <person name="Carone J.V."/>
            <person name="Caskin T.P."/>
            <person name="Diamond M."/>
            <person name="Durham M.E."/>
            <person name="Foxe J.M."/>
            <person name="Go M."/>
            <person name="Henderson B.A."/>
            <person name="Jones I.B."/>
            <person name="McGettigan J.A."/>
            <person name="Micheletti S.J."/>
            <person name="Nasrallah M.E."/>
            <person name="Ortiz D."/>
            <person name="Piller C.R."/>
            <person name="Privatt S.R."/>
            <person name="Schneider S.L."/>
            <person name="Sharp S."/>
            <person name="Smith T.C."/>
            <person name="Stanton J.D."/>
            <person name="Ullery H.E."/>
            <person name="Wilson R.J."/>
            <person name="Serrano M.G."/>
            <person name="Buck G."/>
            <person name="Lee V."/>
            <person name="Wang Y."/>
            <person name="Carvalho R."/>
            <person name="Voegtly L."/>
            <person name="Shi R."/>
            <person name="Duckworth R."/>
            <person name="Johnson A."/>
            <person name="Loviza R."/>
            <person name="Walstead R."/>
            <person name="Shah Z."/>
            <person name="Kiflezghi M."/>
            <person name="Wade K."/>
            <person name="Ball S.L."/>
            <person name="Bradley K.W."/>
            <person name="Asai D.J."/>
            <person name="Bowman C.A."/>
            <person name="Russell D.A."/>
            <person name="Pope W.H."/>
            <person name="Jacobs-Sera D."/>
            <person name="Hendrix R.W."/>
            <person name="Hatfull G.F."/>
        </authorList>
    </citation>
    <scope>NUCLEOTIDE SEQUENCE [LARGE SCALE GENOMIC DNA]</scope>
    <source>
        <strain evidence="2 3">PUDD_83A45</strain>
    </source>
</reference>
<dbReference type="EMBL" id="CP012342">
    <property type="protein sequence ID" value="AKV60036.1"/>
    <property type="molecule type" value="Genomic_DNA"/>
</dbReference>
<dbReference type="PANTHER" id="PTHR43037">
    <property type="entry name" value="UNNAMED PRODUCT-RELATED"/>
    <property type="match status" value="1"/>
</dbReference>